<evidence type="ECO:0000313" key="2">
    <source>
        <dbReference type="EMBL" id="MFD1181209.1"/>
    </source>
</evidence>
<dbReference type="Proteomes" id="UP001597211">
    <property type="component" value="Unassembled WGS sequence"/>
</dbReference>
<dbReference type="EMBL" id="JBHTKZ010000009">
    <property type="protein sequence ID" value="MFD1181209.1"/>
    <property type="molecule type" value="Genomic_DNA"/>
</dbReference>
<proteinExistence type="predicted"/>
<keyword evidence="1" id="KW-1133">Transmembrane helix</keyword>
<sequence length="260" mass="28712">MLRLLKYDLKRNGNTFLIVGAILVITEAFFSIYGNSRGWVQASIIALCVMLYLFVAMLLVIFSLRTFQNNLRAYSRRLLPVRTIWSVLSPWMLGLIGILLLGIVAIIHGFIYNAFVGFGLYDHLLFYGNGIQSFEQLVLSFPDLASIAMQLLLIYTFLYALVALSITIGAMIRGKLGTWVGLLSFLVIQYGSGWLASKLFGVGAGQGVPFVVIESSSKRAIEASVSSGVSIAWGPALFEIAFVGLMLFAIVYLMNRKVEI</sequence>
<comment type="caution">
    <text evidence="2">The sequence shown here is derived from an EMBL/GenBank/DDBJ whole genome shotgun (WGS) entry which is preliminary data.</text>
</comment>
<feature type="transmembrane region" description="Helical" evidence="1">
    <location>
        <begin position="85"/>
        <end position="111"/>
    </location>
</feature>
<dbReference type="RefSeq" id="WP_240271152.1">
    <property type="nucleotide sequence ID" value="NZ_JAKSXN010000071.1"/>
</dbReference>
<reference evidence="3" key="1">
    <citation type="journal article" date="2019" name="Int. J. Syst. Evol. Microbiol.">
        <title>The Global Catalogue of Microorganisms (GCM) 10K type strain sequencing project: providing services to taxonomists for standard genome sequencing and annotation.</title>
        <authorList>
            <consortium name="The Broad Institute Genomics Platform"/>
            <consortium name="The Broad Institute Genome Sequencing Center for Infectious Disease"/>
            <person name="Wu L."/>
            <person name="Ma J."/>
        </authorList>
    </citation>
    <scope>NUCLEOTIDE SEQUENCE [LARGE SCALE GENOMIC DNA]</scope>
    <source>
        <strain evidence="3">CCUG 48216</strain>
    </source>
</reference>
<organism evidence="2 3">
    <name type="scientific">Paenibacillus timonensis</name>
    <dbReference type="NCBI Taxonomy" id="225915"/>
    <lineage>
        <taxon>Bacteria</taxon>
        <taxon>Bacillati</taxon>
        <taxon>Bacillota</taxon>
        <taxon>Bacilli</taxon>
        <taxon>Bacillales</taxon>
        <taxon>Paenibacillaceae</taxon>
        <taxon>Paenibacillus</taxon>
    </lineage>
</organism>
<evidence type="ECO:0008006" key="4">
    <source>
        <dbReference type="Google" id="ProtNLM"/>
    </source>
</evidence>
<feature type="transmembrane region" description="Helical" evidence="1">
    <location>
        <begin position="144"/>
        <end position="164"/>
    </location>
</feature>
<evidence type="ECO:0000256" key="1">
    <source>
        <dbReference type="SAM" id="Phobius"/>
    </source>
</evidence>
<gene>
    <name evidence="2" type="ORF">ACFQ2Z_07550</name>
</gene>
<evidence type="ECO:0000313" key="3">
    <source>
        <dbReference type="Proteomes" id="UP001597211"/>
    </source>
</evidence>
<feature type="transmembrane region" description="Helical" evidence="1">
    <location>
        <begin position="176"/>
        <end position="196"/>
    </location>
</feature>
<keyword evidence="1" id="KW-0812">Transmembrane</keyword>
<feature type="transmembrane region" description="Helical" evidence="1">
    <location>
        <begin position="12"/>
        <end position="33"/>
    </location>
</feature>
<protein>
    <recommendedName>
        <fullName evidence="4">ABC transporter permease</fullName>
    </recommendedName>
</protein>
<keyword evidence="3" id="KW-1185">Reference proteome</keyword>
<keyword evidence="1" id="KW-0472">Membrane</keyword>
<name>A0ABW3S938_9BACL</name>
<accession>A0ABW3S938</accession>
<feature type="transmembrane region" description="Helical" evidence="1">
    <location>
        <begin position="232"/>
        <end position="254"/>
    </location>
</feature>
<feature type="transmembrane region" description="Helical" evidence="1">
    <location>
        <begin position="39"/>
        <end position="64"/>
    </location>
</feature>